<dbReference type="SUPFAM" id="SSF56574">
    <property type="entry name" value="Serpins"/>
    <property type="match status" value="1"/>
</dbReference>
<accession>A0A6C0IV11</accession>
<dbReference type="InterPro" id="IPR042185">
    <property type="entry name" value="Serpin_sf_2"/>
</dbReference>
<feature type="domain" description="Serpin" evidence="1">
    <location>
        <begin position="60"/>
        <end position="334"/>
    </location>
</feature>
<dbReference type="EMBL" id="MN740270">
    <property type="protein sequence ID" value="QHT96922.1"/>
    <property type="molecule type" value="Genomic_DNA"/>
</dbReference>
<organism evidence="2">
    <name type="scientific">viral metagenome</name>
    <dbReference type="NCBI Taxonomy" id="1070528"/>
    <lineage>
        <taxon>unclassified sequences</taxon>
        <taxon>metagenomes</taxon>
        <taxon>organismal metagenomes</taxon>
    </lineage>
</organism>
<dbReference type="InterPro" id="IPR036186">
    <property type="entry name" value="Serpin_sf"/>
</dbReference>
<dbReference type="InterPro" id="IPR023796">
    <property type="entry name" value="Serpin_dom"/>
</dbReference>
<reference evidence="2" key="1">
    <citation type="journal article" date="2020" name="Nature">
        <title>Giant virus diversity and host interactions through global metagenomics.</title>
        <authorList>
            <person name="Schulz F."/>
            <person name="Roux S."/>
            <person name="Paez-Espino D."/>
            <person name="Jungbluth S."/>
            <person name="Walsh D.A."/>
            <person name="Denef V.J."/>
            <person name="McMahon K.D."/>
            <person name="Konstantinidis K.T."/>
            <person name="Eloe-Fadrosh E.A."/>
            <person name="Kyrpides N.C."/>
            <person name="Woyke T."/>
        </authorList>
    </citation>
    <scope>NUCLEOTIDE SEQUENCE</scope>
    <source>
        <strain evidence="2">GVMAG-M-3300024336-7</strain>
    </source>
</reference>
<evidence type="ECO:0000259" key="1">
    <source>
        <dbReference type="Pfam" id="PF00079"/>
    </source>
</evidence>
<protein>
    <recommendedName>
        <fullName evidence="1">Serpin domain-containing protein</fullName>
    </recommendedName>
</protein>
<proteinExistence type="predicted"/>
<dbReference type="Gene3D" id="2.30.39.10">
    <property type="entry name" value="Alpha-1-antitrypsin, domain 1"/>
    <property type="match status" value="1"/>
</dbReference>
<dbReference type="AlphaFoldDB" id="A0A6C0IV11"/>
<sequence length="340" mass="38907">MADIYKHICFAAKSHSDQLFQLAINPTSEIRTDSGNDIVSLYPKGFKYGKDPAIIQEQLIISTKNKIRPEFIFVMNKLAKIINADVFVGKVAKTTKDKKTENKIISFLAEAMTKDFRDIVKPGFVITHLHYHNFWTFPFSPDLTEKFKSFKTSDGTKKSVMLMKTNPDGLVLNYAYDHDARYVELPLGAYNEYVFCIYIRKSSTHISESHYATYGEHIHELSDRVKQRRVVLHMPKWSKALGDIQTTISEHTDDLFQPLTADPKTTLMGNTTILSRCIAEYGIGSQDICEAYRAKSKDPVDIPILCKDKIFEMKCTKTFHCHIKHIPTKSILFTTLFDGK</sequence>
<dbReference type="Pfam" id="PF00079">
    <property type="entry name" value="Serpin"/>
    <property type="match status" value="1"/>
</dbReference>
<name>A0A6C0IV11_9ZZZZ</name>
<evidence type="ECO:0000313" key="2">
    <source>
        <dbReference type="EMBL" id="QHT96922.1"/>
    </source>
</evidence>